<dbReference type="Pfam" id="PF14541">
    <property type="entry name" value="TAXi_C"/>
    <property type="match status" value="1"/>
</dbReference>
<evidence type="ECO:0000256" key="1">
    <source>
        <dbReference type="ARBA" id="ARBA00007447"/>
    </source>
</evidence>
<dbReference type="InterPro" id="IPR051708">
    <property type="entry name" value="Plant_Aspart_Prot_A1"/>
</dbReference>
<sequence>MARSLAVTLLFAVLLHSSFQLLLPPQLVAEAAGGTPMRLIYRLTIKARPWAKKEAADYVKKKIRRRVEDAITNWGNPQQQQLGAAAATGPADALVIDFSVGHAPAAARNTSGLVDITSQLVWVQCAPCAAGGGGACLPPPETTSTRLPCASHMCPSFLRETCNASLCDGYTATYGPYANASGYLATDTFTFDSTTAVPAVVFGCSNRISGDFSGASGVIGLGRGPLSLLSQLNLTRFSYQLSAPQSSSSSSDEDGSVIRFGDDAIPMTNRHRSTPLLVVSQYPNLYYVKLTGILVDGNMLSSIPAGTFDLTANGSGGVILSTTMPVTFLEEAAYNVVKQALKKKIALPTVDGSELDLDLCYLAASMANKSVVVPTVTLVFDGVGAEMNLSSTNLFFIDDDTGLECLTMLPSRGGSVLGSLLQTGNHMIYDVGGERLTFERTAGLAPPLPAVSLMVILVPLVASLLLF</sequence>
<dbReference type="Pfam" id="PF14543">
    <property type="entry name" value="TAXi_N"/>
    <property type="match status" value="1"/>
</dbReference>
<keyword evidence="5" id="KW-0325">Glycoprotein</keyword>
<proteinExistence type="inferred from homology"/>
<dbReference type="PROSITE" id="PS51767">
    <property type="entry name" value="PEPTIDASE_A1"/>
    <property type="match status" value="1"/>
</dbReference>
<dbReference type="AlphaFoldDB" id="A0A0E0FBX3"/>
<evidence type="ECO:0000313" key="9">
    <source>
        <dbReference type="EnsemblPlants" id="OMERI12G07710.1"/>
    </source>
</evidence>
<dbReference type="InterPro" id="IPR034161">
    <property type="entry name" value="Pepsin-like_plant"/>
</dbReference>
<dbReference type="PANTHER" id="PTHR47967:SF85">
    <property type="entry name" value="OS05G0384300 PROTEIN"/>
    <property type="match status" value="1"/>
</dbReference>
<evidence type="ECO:0000313" key="10">
    <source>
        <dbReference type="Proteomes" id="UP000008021"/>
    </source>
</evidence>
<keyword evidence="6" id="KW-0472">Membrane</keyword>
<evidence type="ECO:0000259" key="8">
    <source>
        <dbReference type="PROSITE" id="PS51767"/>
    </source>
</evidence>
<keyword evidence="3" id="KW-0064">Aspartyl protease</keyword>
<dbReference type="PANTHER" id="PTHR47967">
    <property type="entry name" value="OS07G0603500 PROTEIN-RELATED"/>
    <property type="match status" value="1"/>
</dbReference>
<feature type="transmembrane region" description="Helical" evidence="6">
    <location>
        <begin position="448"/>
        <end position="466"/>
    </location>
</feature>
<feature type="chain" id="PRO_5002359181" description="Peptidase A1 domain-containing protein" evidence="7">
    <location>
        <begin position="21"/>
        <end position="467"/>
    </location>
</feature>
<dbReference type="InterPro" id="IPR032861">
    <property type="entry name" value="TAXi_N"/>
</dbReference>
<name>A0A0E0FBX3_9ORYZ</name>
<dbReference type="Gene3D" id="2.40.70.10">
    <property type="entry name" value="Acid Proteases"/>
    <property type="match status" value="2"/>
</dbReference>
<keyword evidence="4" id="KW-0378">Hydrolase</keyword>
<evidence type="ECO:0000256" key="5">
    <source>
        <dbReference type="ARBA" id="ARBA00023180"/>
    </source>
</evidence>
<dbReference type="eggNOG" id="KOG1339">
    <property type="taxonomic scope" value="Eukaryota"/>
</dbReference>
<dbReference type="HOGENOM" id="CLU_005738_2_0_1"/>
<evidence type="ECO:0000256" key="6">
    <source>
        <dbReference type="SAM" id="Phobius"/>
    </source>
</evidence>
<dbReference type="Gramene" id="OMERI12G07710.1">
    <property type="protein sequence ID" value="OMERI12G07710.1"/>
    <property type="gene ID" value="OMERI12G07710"/>
</dbReference>
<reference evidence="9" key="1">
    <citation type="submission" date="2015-04" db="UniProtKB">
        <authorList>
            <consortium name="EnsemblPlants"/>
        </authorList>
    </citation>
    <scope>IDENTIFICATION</scope>
</reference>
<dbReference type="SUPFAM" id="SSF50630">
    <property type="entry name" value="Acid proteases"/>
    <property type="match status" value="1"/>
</dbReference>
<comment type="similarity">
    <text evidence="1">Belongs to the peptidase A1 family.</text>
</comment>
<dbReference type="GO" id="GO:0004190">
    <property type="term" value="F:aspartic-type endopeptidase activity"/>
    <property type="evidence" value="ECO:0007669"/>
    <property type="project" value="UniProtKB-KW"/>
</dbReference>
<dbReference type="EnsemblPlants" id="OMERI12G07710.1">
    <property type="protein sequence ID" value="OMERI12G07710.1"/>
    <property type="gene ID" value="OMERI12G07710"/>
</dbReference>
<evidence type="ECO:0000256" key="7">
    <source>
        <dbReference type="SAM" id="SignalP"/>
    </source>
</evidence>
<dbReference type="InterPro" id="IPR021109">
    <property type="entry name" value="Peptidase_aspartic_dom_sf"/>
</dbReference>
<keyword evidence="6" id="KW-0812">Transmembrane</keyword>
<reference evidence="9" key="2">
    <citation type="submission" date="2018-05" db="EMBL/GenBank/DDBJ databases">
        <title>OmerRS3 (Oryza meridionalis Reference Sequence Version 3).</title>
        <authorList>
            <person name="Zhang J."/>
            <person name="Kudrna D."/>
            <person name="Lee S."/>
            <person name="Talag J."/>
            <person name="Welchert J."/>
            <person name="Wing R.A."/>
        </authorList>
    </citation>
    <scope>NUCLEOTIDE SEQUENCE [LARGE SCALE GENOMIC DNA]</scope>
    <source>
        <strain evidence="9">cv. OR44</strain>
    </source>
</reference>
<dbReference type="STRING" id="40149.A0A0E0FBX3"/>
<evidence type="ECO:0000256" key="2">
    <source>
        <dbReference type="ARBA" id="ARBA00022670"/>
    </source>
</evidence>
<keyword evidence="10" id="KW-1185">Reference proteome</keyword>
<evidence type="ECO:0000256" key="4">
    <source>
        <dbReference type="ARBA" id="ARBA00022801"/>
    </source>
</evidence>
<dbReference type="CDD" id="cd05476">
    <property type="entry name" value="pepsin_A_like_plant"/>
    <property type="match status" value="1"/>
</dbReference>
<keyword evidence="6" id="KW-1133">Transmembrane helix</keyword>
<dbReference type="InterPro" id="IPR033121">
    <property type="entry name" value="PEPTIDASE_A1"/>
</dbReference>
<dbReference type="Proteomes" id="UP000008021">
    <property type="component" value="Chromosome 12"/>
</dbReference>
<organism evidence="9">
    <name type="scientific">Oryza meridionalis</name>
    <dbReference type="NCBI Taxonomy" id="40149"/>
    <lineage>
        <taxon>Eukaryota</taxon>
        <taxon>Viridiplantae</taxon>
        <taxon>Streptophyta</taxon>
        <taxon>Embryophyta</taxon>
        <taxon>Tracheophyta</taxon>
        <taxon>Spermatophyta</taxon>
        <taxon>Magnoliopsida</taxon>
        <taxon>Liliopsida</taxon>
        <taxon>Poales</taxon>
        <taxon>Poaceae</taxon>
        <taxon>BOP clade</taxon>
        <taxon>Oryzoideae</taxon>
        <taxon>Oryzeae</taxon>
        <taxon>Oryzinae</taxon>
        <taxon>Oryza</taxon>
    </lineage>
</organism>
<dbReference type="InterPro" id="IPR032799">
    <property type="entry name" value="TAXi_C"/>
</dbReference>
<dbReference type="GO" id="GO:0006508">
    <property type="term" value="P:proteolysis"/>
    <property type="evidence" value="ECO:0007669"/>
    <property type="project" value="UniProtKB-KW"/>
</dbReference>
<protein>
    <recommendedName>
        <fullName evidence="8">Peptidase A1 domain-containing protein</fullName>
    </recommendedName>
</protein>
<evidence type="ECO:0000256" key="3">
    <source>
        <dbReference type="ARBA" id="ARBA00022750"/>
    </source>
</evidence>
<keyword evidence="2" id="KW-0645">Protease</keyword>
<accession>A0A0E0FBX3</accession>
<keyword evidence="7" id="KW-0732">Signal</keyword>
<feature type="signal peptide" evidence="7">
    <location>
        <begin position="1"/>
        <end position="20"/>
    </location>
</feature>
<feature type="domain" description="Peptidase A1" evidence="8">
    <location>
        <begin position="94"/>
        <end position="439"/>
    </location>
</feature>
<dbReference type="GO" id="GO:0005576">
    <property type="term" value="C:extracellular region"/>
    <property type="evidence" value="ECO:0007669"/>
    <property type="project" value="TreeGrafter"/>
</dbReference>